<reference evidence="1" key="1">
    <citation type="submission" date="2022-06" db="EMBL/GenBank/DDBJ databases">
        <title>Isolation of gut microbiota from human fecal samples.</title>
        <authorList>
            <person name="Pamer E.G."/>
            <person name="Barat B."/>
            <person name="Waligurski E."/>
            <person name="Medina S."/>
            <person name="Paddock L."/>
            <person name="Mostad J."/>
        </authorList>
    </citation>
    <scope>NUCLEOTIDE SEQUENCE</scope>
    <source>
        <strain evidence="1">DFI.9.91</strain>
    </source>
</reference>
<protein>
    <submittedName>
        <fullName evidence="1">MBL fold metallo-hydrolase</fullName>
    </submittedName>
</protein>
<dbReference type="Gene3D" id="3.60.15.10">
    <property type="entry name" value="Ribonuclease Z/Hydroxyacylglutathione hydrolase-like"/>
    <property type="match status" value="1"/>
</dbReference>
<dbReference type="Proteomes" id="UP001204562">
    <property type="component" value="Unassembled WGS sequence"/>
</dbReference>
<proteinExistence type="predicted"/>
<comment type="caution">
    <text evidence="1">The sequence shown here is derived from an EMBL/GenBank/DDBJ whole genome shotgun (WGS) entry which is preliminary data.</text>
</comment>
<dbReference type="EMBL" id="JANFYS010000012">
    <property type="protein sequence ID" value="MCQ4770246.1"/>
    <property type="molecule type" value="Genomic_DNA"/>
</dbReference>
<name>A0AAW5JJ84_9FIRM</name>
<dbReference type="AlphaFoldDB" id="A0AAW5JJ84"/>
<dbReference type="SUPFAM" id="SSF56281">
    <property type="entry name" value="Metallo-hydrolase/oxidoreductase"/>
    <property type="match status" value="1"/>
</dbReference>
<gene>
    <name evidence="1" type="ORF">NE579_07175</name>
</gene>
<organism evidence="1 2">
    <name type="scientific">Intestinimonas massiliensis</name>
    <name type="common">ex Afouda et al. 2020</name>
    <dbReference type="NCBI Taxonomy" id="1673721"/>
    <lineage>
        <taxon>Bacteria</taxon>
        <taxon>Bacillati</taxon>
        <taxon>Bacillota</taxon>
        <taxon>Clostridia</taxon>
        <taxon>Eubacteriales</taxon>
        <taxon>Intestinimonas</taxon>
    </lineage>
</organism>
<accession>A0AAW5JJ84</accession>
<sequence length="196" mass="21233">MAVLLFQGHASCRVVTRSGMVIYLDPAVGEGYDLPADLVLITHEHGDHNDLSRVTQKAGCRVIRAGQALTGGVYRTFQVGDVRVEAVPAGNRNHPLDACVGYLLTADGRTLYHAGDTSWVDAMAGLAGRRLDWALLPIDGIYNMDAAEASRCAWTVAARHSVPIHTDPNYHYNRALTEGFDGPGRLLLEHGESTEL</sequence>
<dbReference type="Pfam" id="PF13483">
    <property type="entry name" value="Lactamase_B_3"/>
    <property type="match status" value="1"/>
</dbReference>
<dbReference type="PANTHER" id="PTHR43546">
    <property type="entry name" value="UPF0173 METAL-DEPENDENT HYDROLASE MJ1163-RELATED"/>
    <property type="match status" value="1"/>
</dbReference>
<dbReference type="InterPro" id="IPR036866">
    <property type="entry name" value="RibonucZ/Hydroxyglut_hydro"/>
</dbReference>
<evidence type="ECO:0000313" key="1">
    <source>
        <dbReference type="EMBL" id="MCQ4770246.1"/>
    </source>
</evidence>
<dbReference type="RefSeq" id="WP_256303744.1">
    <property type="nucleotide sequence ID" value="NZ_JANFYS010000012.1"/>
</dbReference>
<evidence type="ECO:0000313" key="2">
    <source>
        <dbReference type="Proteomes" id="UP001204562"/>
    </source>
</evidence>
<dbReference type="InterPro" id="IPR050114">
    <property type="entry name" value="UPF0173_UPF0282_UlaG_hydrolase"/>
</dbReference>